<organism evidence="2 3">
    <name type="scientific">Exophiala sideris</name>
    <dbReference type="NCBI Taxonomy" id="1016849"/>
    <lineage>
        <taxon>Eukaryota</taxon>
        <taxon>Fungi</taxon>
        <taxon>Dikarya</taxon>
        <taxon>Ascomycota</taxon>
        <taxon>Pezizomycotina</taxon>
        <taxon>Eurotiomycetes</taxon>
        <taxon>Chaetothyriomycetidae</taxon>
        <taxon>Chaetothyriales</taxon>
        <taxon>Herpotrichiellaceae</taxon>
        <taxon>Exophiala</taxon>
    </lineage>
</organism>
<dbReference type="OrthoDB" id="537467at2759"/>
<dbReference type="Proteomes" id="UP000053599">
    <property type="component" value="Unassembled WGS sequence"/>
</dbReference>
<reference evidence="2 3" key="1">
    <citation type="submission" date="2015-01" db="EMBL/GenBank/DDBJ databases">
        <title>The Genome Sequence of Exophiala sideris CBS121828.</title>
        <authorList>
            <consortium name="The Broad Institute Genomics Platform"/>
            <person name="Cuomo C."/>
            <person name="de Hoog S."/>
            <person name="Gorbushina A."/>
            <person name="Stielow B."/>
            <person name="Teixiera M."/>
            <person name="Abouelleil A."/>
            <person name="Chapman S.B."/>
            <person name="Priest M."/>
            <person name="Young S.K."/>
            <person name="Wortman J."/>
            <person name="Nusbaum C."/>
            <person name="Birren B."/>
        </authorList>
    </citation>
    <scope>NUCLEOTIDE SEQUENCE [LARGE SCALE GENOMIC DNA]</scope>
    <source>
        <strain evidence="2 3">CBS 121828</strain>
    </source>
</reference>
<evidence type="ECO:0000313" key="3">
    <source>
        <dbReference type="Proteomes" id="UP000053599"/>
    </source>
</evidence>
<sequence>MSWMDSWSRPGKRSAVPPPFYLTQGENAAYCQSCGRVMNSRKVQKDQNKVIKYCSDGCRHHRPGPLDRKVERRIVALLNDEPESGIEKTAAKSKLVKGDRRAVVTMDEIEEIMFGSKADETKAEDTDSVGSAAAGLSDASDVESTIANPNHQASAPDNAGEPKSRDTSPGLVVSDTNDSLDDETGHVGPPLSESEKLKRMQEGNRRVEHREMVRKAARRLIVFGFLQKAPQGRDKGPKRSEKRSNEAGKPVVDESTGPHLRKCEALMNGSVVEPSYAKGNWAIRWREET</sequence>
<dbReference type="AlphaFoldDB" id="A0A0D1VYZ4"/>
<name>A0A0D1VYZ4_9EURO</name>
<accession>A0A0D1VYZ4</accession>
<feature type="compositionally biased region" description="Polar residues" evidence="1">
    <location>
        <begin position="143"/>
        <end position="155"/>
    </location>
</feature>
<evidence type="ECO:0000256" key="1">
    <source>
        <dbReference type="SAM" id="MobiDB-lite"/>
    </source>
</evidence>
<dbReference type="HOGENOM" id="CLU_070881_0_0_1"/>
<dbReference type="EMBL" id="KN846952">
    <property type="protein sequence ID" value="KIV81640.1"/>
    <property type="molecule type" value="Genomic_DNA"/>
</dbReference>
<feature type="region of interest" description="Disordered" evidence="1">
    <location>
        <begin position="118"/>
        <end position="207"/>
    </location>
</feature>
<protein>
    <submittedName>
        <fullName evidence="2">Uncharacterized protein</fullName>
    </submittedName>
</protein>
<feature type="compositionally biased region" description="Low complexity" evidence="1">
    <location>
        <begin position="128"/>
        <end position="139"/>
    </location>
</feature>
<proteinExistence type="predicted"/>
<feature type="compositionally biased region" description="Basic and acidic residues" evidence="1">
    <location>
        <begin position="231"/>
        <end position="246"/>
    </location>
</feature>
<feature type="region of interest" description="Disordered" evidence="1">
    <location>
        <begin position="227"/>
        <end position="258"/>
    </location>
</feature>
<evidence type="ECO:0000313" key="2">
    <source>
        <dbReference type="EMBL" id="KIV81640.1"/>
    </source>
</evidence>
<feature type="compositionally biased region" description="Basic and acidic residues" evidence="1">
    <location>
        <begin position="193"/>
        <end position="207"/>
    </location>
</feature>
<gene>
    <name evidence="2" type="ORF">PV11_03810</name>
</gene>